<dbReference type="GO" id="GO:0043190">
    <property type="term" value="C:ATP-binding cassette (ABC) transporter complex"/>
    <property type="evidence" value="ECO:0007669"/>
    <property type="project" value="InterPro"/>
</dbReference>
<dbReference type="SUPFAM" id="SSF53850">
    <property type="entry name" value="Periplasmic binding protein-like II"/>
    <property type="match status" value="1"/>
</dbReference>
<dbReference type="CDD" id="cd08499">
    <property type="entry name" value="PBP2_Ylib_like"/>
    <property type="match status" value="1"/>
</dbReference>
<feature type="compositionally biased region" description="Acidic residues" evidence="4">
    <location>
        <begin position="23"/>
        <end position="55"/>
    </location>
</feature>
<feature type="signal peptide" evidence="5">
    <location>
        <begin position="1"/>
        <end position="22"/>
    </location>
</feature>
<dbReference type="Gene3D" id="3.40.190.10">
    <property type="entry name" value="Periplasmic binding protein-like II"/>
    <property type="match status" value="1"/>
</dbReference>
<feature type="chain" id="PRO_5011758730" evidence="5">
    <location>
        <begin position="23"/>
        <end position="544"/>
    </location>
</feature>
<dbReference type="Proteomes" id="UP000198853">
    <property type="component" value="Unassembled WGS sequence"/>
</dbReference>
<organism evidence="7 8">
    <name type="scientific">Natribacillus halophilus</name>
    <dbReference type="NCBI Taxonomy" id="549003"/>
    <lineage>
        <taxon>Bacteria</taxon>
        <taxon>Bacillati</taxon>
        <taxon>Bacillota</taxon>
        <taxon>Bacilli</taxon>
        <taxon>Bacillales</taxon>
        <taxon>Bacillaceae</taxon>
        <taxon>Natribacillus</taxon>
    </lineage>
</organism>
<proteinExistence type="inferred from homology"/>
<dbReference type="GO" id="GO:1904680">
    <property type="term" value="F:peptide transmembrane transporter activity"/>
    <property type="evidence" value="ECO:0007669"/>
    <property type="project" value="TreeGrafter"/>
</dbReference>
<reference evidence="7 8" key="1">
    <citation type="submission" date="2016-10" db="EMBL/GenBank/DDBJ databases">
        <authorList>
            <person name="de Groot N.N."/>
        </authorList>
    </citation>
    <scope>NUCLEOTIDE SEQUENCE [LARGE SCALE GENOMIC DNA]</scope>
    <source>
        <strain evidence="7 8">DSM 21771</strain>
    </source>
</reference>
<dbReference type="PIRSF" id="PIRSF002741">
    <property type="entry name" value="MppA"/>
    <property type="match status" value="1"/>
</dbReference>
<feature type="region of interest" description="Disordered" evidence="4">
    <location>
        <begin position="23"/>
        <end position="56"/>
    </location>
</feature>
<dbReference type="GO" id="GO:0042597">
    <property type="term" value="C:periplasmic space"/>
    <property type="evidence" value="ECO:0007669"/>
    <property type="project" value="UniProtKB-ARBA"/>
</dbReference>
<keyword evidence="2" id="KW-0813">Transport</keyword>
<dbReference type="InterPro" id="IPR030678">
    <property type="entry name" value="Peptide/Ni-bd"/>
</dbReference>
<evidence type="ECO:0000256" key="5">
    <source>
        <dbReference type="SAM" id="SignalP"/>
    </source>
</evidence>
<dbReference type="PANTHER" id="PTHR30290">
    <property type="entry name" value="PERIPLASMIC BINDING COMPONENT OF ABC TRANSPORTER"/>
    <property type="match status" value="1"/>
</dbReference>
<dbReference type="OrthoDB" id="9796817at2"/>
<dbReference type="Gene3D" id="3.10.105.10">
    <property type="entry name" value="Dipeptide-binding Protein, Domain 3"/>
    <property type="match status" value="1"/>
</dbReference>
<evidence type="ECO:0000313" key="8">
    <source>
        <dbReference type="Proteomes" id="UP000198853"/>
    </source>
</evidence>
<dbReference type="EMBL" id="FNEN01000033">
    <property type="protein sequence ID" value="SDJ31274.1"/>
    <property type="molecule type" value="Genomic_DNA"/>
</dbReference>
<dbReference type="PROSITE" id="PS51257">
    <property type="entry name" value="PROKAR_LIPOPROTEIN"/>
    <property type="match status" value="1"/>
</dbReference>
<keyword evidence="3 5" id="KW-0732">Signal</keyword>
<evidence type="ECO:0000259" key="6">
    <source>
        <dbReference type="Pfam" id="PF00496"/>
    </source>
</evidence>
<dbReference type="RefSeq" id="WP_090400240.1">
    <property type="nucleotide sequence ID" value="NZ_FNEN01000033.1"/>
</dbReference>
<evidence type="ECO:0000256" key="2">
    <source>
        <dbReference type="ARBA" id="ARBA00022448"/>
    </source>
</evidence>
<feature type="domain" description="Solute-binding protein family 5" evidence="6">
    <location>
        <begin position="98"/>
        <end position="452"/>
    </location>
</feature>
<name>A0A1G8SQ22_9BACI</name>
<comment type="similarity">
    <text evidence="1">Belongs to the bacterial solute-binding protein 5 family.</text>
</comment>
<dbReference type="AlphaFoldDB" id="A0A1G8SQ22"/>
<evidence type="ECO:0000256" key="1">
    <source>
        <dbReference type="ARBA" id="ARBA00005695"/>
    </source>
</evidence>
<protein>
    <submittedName>
        <fullName evidence="7">Peptide/nickel transport system substrate-binding protein</fullName>
    </submittedName>
</protein>
<evidence type="ECO:0000313" key="7">
    <source>
        <dbReference type="EMBL" id="SDJ31274.1"/>
    </source>
</evidence>
<keyword evidence="8" id="KW-1185">Reference proteome</keyword>
<dbReference type="PANTHER" id="PTHR30290:SF9">
    <property type="entry name" value="OLIGOPEPTIDE-BINDING PROTEIN APPA"/>
    <property type="match status" value="1"/>
</dbReference>
<dbReference type="Pfam" id="PF00496">
    <property type="entry name" value="SBP_bac_5"/>
    <property type="match status" value="1"/>
</dbReference>
<evidence type="ECO:0000256" key="4">
    <source>
        <dbReference type="SAM" id="MobiDB-lite"/>
    </source>
</evidence>
<dbReference type="InterPro" id="IPR000914">
    <property type="entry name" value="SBP_5_dom"/>
</dbReference>
<dbReference type="Gene3D" id="3.90.76.10">
    <property type="entry name" value="Dipeptide-binding Protein, Domain 1"/>
    <property type="match status" value="1"/>
</dbReference>
<gene>
    <name evidence="7" type="ORF">SAMN04488123_1338</name>
</gene>
<sequence>MSRRVLSTFFLSSMLAMLVACADDSDVEESEGDDGEADEEETEESADADEEAEEGGDFHLARGEDATSLDPHLYTDIASMSVAFNFYETLVERDENMEIQPLLAEDYEQIDENTWEFNLREDVEFHDGEPFNAEAVEVNLERLFDEDIAAPRADYLEAISDVEAIDEYTVEITTDEPFAPLLGHLAHNVGSMISPAAIEADANDDHNLEIEPVGTGPFEFAEWEQGDEIVLERNDDYWGDNAYLDSVTFEVVPEISTRLSMLENNETDAVETVEPANAPRVEGMDNAELFASDSFLMMYLGMQTENEPLDDPDVRRAITLAIDNDTIIDGIYEGYAEPANGPINDLVFGHDPDAEPTPYDPEEAEQLLADAGYEDGVTIELQTSDTNEVSIQISEVIQDMLGDVGIDVELEQMEWGAYMDYLEEGEQGMYIMSWSAITVDADATMMSLFHSDSHGAAGNRMFYENEEMDQVLEEARAEIDEDEREQLYHDAYDILSEDTPMHYIAFQQQIEAVGDHVEGFDRWANSRYIFEDVYFTEETDSGGY</sequence>
<dbReference type="GO" id="GO:0015833">
    <property type="term" value="P:peptide transport"/>
    <property type="evidence" value="ECO:0007669"/>
    <property type="project" value="TreeGrafter"/>
</dbReference>
<evidence type="ECO:0000256" key="3">
    <source>
        <dbReference type="ARBA" id="ARBA00022729"/>
    </source>
</evidence>
<accession>A0A1G8SQ22</accession>
<dbReference type="InterPro" id="IPR039424">
    <property type="entry name" value="SBP_5"/>
</dbReference>